<gene>
    <name evidence="1" type="ORF">SAMN04487884_12337</name>
</gene>
<evidence type="ECO:0000313" key="1">
    <source>
        <dbReference type="EMBL" id="SES21060.1"/>
    </source>
</evidence>
<dbReference type="AlphaFoldDB" id="A0A1H9VGX6"/>
<protein>
    <submittedName>
        <fullName evidence="1">Uncharacterized protein</fullName>
    </submittedName>
</protein>
<dbReference type="RefSeq" id="WP_022775071.1">
    <property type="nucleotide sequence ID" value="NZ_FOGJ01000023.1"/>
</dbReference>
<evidence type="ECO:0000313" key="2">
    <source>
        <dbReference type="Proteomes" id="UP000182584"/>
    </source>
</evidence>
<proteinExistence type="predicted"/>
<name>A0A1H9VGX6_BUTFI</name>
<organism evidence="1 2">
    <name type="scientific">Butyrivibrio fibrisolvens</name>
    <dbReference type="NCBI Taxonomy" id="831"/>
    <lineage>
        <taxon>Bacteria</taxon>
        <taxon>Bacillati</taxon>
        <taxon>Bacillota</taxon>
        <taxon>Clostridia</taxon>
        <taxon>Lachnospirales</taxon>
        <taxon>Lachnospiraceae</taxon>
        <taxon>Butyrivibrio</taxon>
    </lineage>
</organism>
<dbReference type="Proteomes" id="UP000182584">
    <property type="component" value="Unassembled WGS sequence"/>
</dbReference>
<accession>A0A1H9VGX6</accession>
<dbReference type="OrthoDB" id="9865345at2"/>
<sequence length="70" mass="7937">MESMEESAKREAIKIFINSRKEKLSICNNEQLIGLARLVDCYLCATPKHKRILAKIAVAAKHEFPTSDSF</sequence>
<dbReference type="EMBL" id="FOGJ01000023">
    <property type="protein sequence ID" value="SES21060.1"/>
    <property type="molecule type" value="Genomic_DNA"/>
</dbReference>
<reference evidence="1 2" key="1">
    <citation type="submission" date="2016-10" db="EMBL/GenBank/DDBJ databases">
        <authorList>
            <person name="de Groot N.N."/>
        </authorList>
    </citation>
    <scope>NUCLEOTIDE SEQUENCE [LARGE SCALE GENOMIC DNA]</scope>
    <source>
        <strain evidence="1 2">AR40</strain>
    </source>
</reference>